<dbReference type="Proteomes" id="UP001500454">
    <property type="component" value="Unassembled WGS sequence"/>
</dbReference>
<accession>A0ABP8JHW1</accession>
<evidence type="ECO:0000313" key="2">
    <source>
        <dbReference type="Proteomes" id="UP001500454"/>
    </source>
</evidence>
<sequence>MSTSITGTAAAAAPASPKAVQRAAQLPNKAVALGTLATTVATKWQTSALPALLWLSKADFAQQVADFVASHAAADDAGDQRSPQVKRLKALDQLLDKGLSFVKGYLHEAYDDDEAYYGEFGIEKRNGTYLLPKARPERVKALEKLQAALLKHKFDKKKYGTAHWAPLATEYTALVQDTLEASGERSQKVNTKDRGEAQVRKALRALIHHVKANYPDAWEAELRGFGFQKESFGG</sequence>
<reference evidence="2" key="1">
    <citation type="journal article" date="2019" name="Int. J. Syst. Evol. Microbiol.">
        <title>The Global Catalogue of Microorganisms (GCM) 10K type strain sequencing project: providing services to taxonomists for standard genome sequencing and annotation.</title>
        <authorList>
            <consortium name="The Broad Institute Genomics Platform"/>
            <consortium name="The Broad Institute Genome Sequencing Center for Infectious Disease"/>
            <person name="Wu L."/>
            <person name="Ma J."/>
        </authorList>
    </citation>
    <scope>NUCLEOTIDE SEQUENCE [LARGE SCALE GENOMIC DNA]</scope>
    <source>
        <strain evidence="2">JCM 17924</strain>
    </source>
</reference>
<comment type="caution">
    <text evidence="1">The sequence shown here is derived from an EMBL/GenBank/DDBJ whole genome shotgun (WGS) entry which is preliminary data.</text>
</comment>
<dbReference type="EMBL" id="BAABHA010000015">
    <property type="protein sequence ID" value="GAA4390810.1"/>
    <property type="molecule type" value="Genomic_DNA"/>
</dbReference>
<name>A0ABP8JHW1_9BACT</name>
<dbReference type="RefSeq" id="WP_345227010.1">
    <property type="nucleotide sequence ID" value="NZ_BAABHA010000015.1"/>
</dbReference>
<proteinExistence type="predicted"/>
<keyword evidence="2" id="KW-1185">Reference proteome</keyword>
<evidence type="ECO:0000313" key="1">
    <source>
        <dbReference type="EMBL" id="GAA4390810.1"/>
    </source>
</evidence>
<organism evidence="1 2">
    <name type="scientific">Hymenobacter koreensis</name>
    <dbReference type="NCBI Taxonomy" id="1084523"/>
    <lineage>
        <taxon>Bacteria</taxon>
        <taxon>Pseudomonadati</taxon>
        <taxon>Bacteroidota</taxon>
        <taxon>Cytophagia</taxon>
        <taxon>Cytophagales</taxon>
        <taxon>Hymenobacteraceae</taxon>
        <taxon>Hymenobacter</taxon>
    </lineage>
</organism>
<gene>
    <name evidence="1" type="ORF">GCM10023186_39410</name>
</gene>
<protein>
    <submittedName>
        <fullName evidence="1">Uncharacterized protein</fullName>
    </submittedName>
</protein>